<dbReference type="Proteomes" id="UP000549394">
    <property type="component" value="Unassembled WGS sequence"/>
</dbReference>
<reference evidence="1 2" key="1">
    <citation type="submission" date="2020-08" db="EMBL/GenBank/DDBJ databases">
        <authorList>
            <person name="Hejnol A."/>
        </authorList>
    </citation>
    <scope>NUCLEOTIDE SEQUENCE [LARGE SCALE GENOMIC DNA]</scope>
</reference>
<proteinExistence type="predicted"/>
<protein>
    <submittedName>
        <fullName evidence="1">Uncharacterized protein</fullName>
    </submittedName>
</protein>
<keyword evidence="2" id="KW-1185">Reference proteome</keyword>
<sequence>MKVDGEKTTEMIPFVERQLKNITNIFGVDWTSRLDPIDSHRFTLGYRFSNSYFLKKMATSLVESKTVDEFNIAMNFYTHSAETSHFIFDIVENLERNCCRKVTSAAKELQTLLIEFKDTSAIRNLKKMYTNYY</sequence>
<name>A0A7I8WFP8_9ANNE</name>
<organism evidence="1 2">
    <name type="scientific">Dimorphilus gyrociliatus</name>
    <dbReference type="NCBI Taxonomy" id="2664684"/>
    <lineage>
        <taxon>Eukaryota</taxon>
        <taxon>Metazoa</taxon>
        <taxon>Spiralia</taxon>
        <taxon>Lophotrochozoa</taxon>
        <taxon>Annelida</taxon>
        <taxon>Polychaeta</taxon>
        <taxon>Polychaeta incertae sedis</taxon>
        <taxon>Dinophilidae</taxon>
        <taxon>Dimorphilus</taxon>
    </lineage>
</organism>
<evidence type="ECO:0000313" key="2">
    <source>
        <dbReference type="Proteomes" id="UP000549394"/>
    </source>
</evidence>
<gene>
    <name evidence="1" type="ORF">DGYR_LOCUS14120</name>
</gene>
<accession>A0A7I8WFP8</accession>
<evidence type="ECO:0000313" key="1">
    <source>
        <dbReference type="EMBL" id="CAD5126903.1"/>
    </source>
</evidence>
<comment type="caution">
    <text evidence="1">The sequence shown here is derived from an EMBL/GenBank/DDBJ whole genome shotgun (WGS) entry which is preliminary data.</text>
</comment>
<dbReference type="AlphaFoldDB" id="A0A7I8WFP8"/>
<dbReference type="EMBL" id="CAJFCJ010000100">
    <property type="protein sequence ID" value="CAD5126903.1"/>
    <property type="molecule type" value="Genomic_DNA"/>
</dbReference>